<keyword evidence="4" id="KW-1185">Reference proteome</keyword>
<dbReference type="EMBL" id="CP007155">
    <property type="protein sequence ID" value="AHH98656.1"/>
    <property type="molecule type" value="Genomic_DNA"/>
</dbReference>
<evidence type="ECO:0000313" key="3">
    <source>
        <dbReference type="EMBL" id="AHH98656.1"/>
    </source>
</evidence>
<dbReference type="eggNOG" id="COG3903">
    <property type="taxonomic scope" value="Bacteria"/>
</dbReference>
<dbReference type="PANTHER" id="PTHR47691:SF3">
    <property type="entry name" value="HTH-TYPE TRANSCRIPTIONAL REGULATOR RV0890C-RELATED"/>
    <property type="match status" value="1"/>
</dbReference>
<dbReference type="PROSITE" id="PS50005">
    <property type="entry name" value="TPR"/>
    <property type="match status" value="2"/>
</dbReference>
<dbReference type="InterPro" id="IPR011990">
    <property type="entry name" value="TPR-like_helical_dom_sf"/>
</dbReference>
<dbReference type="KEGG" id="kal:KALB_5294"/>
<protein>
    <submittedName>
        <fullName evidence="3">Uncharacterized protein</fullName>
    </submittedName>
</protein>
<organism evidence="3 4">
    <name type="scientific">Kutzneria albida DSM 43870</name>
    <dbReference type="NCBI Taxonomy" id="1449976"/>
    <lineage>
        <taxon>Bacteria</taxon>
        <taxon>Bacillati</taxon>
        <taxon>Actinomycetota</taxon>
        <taxon>Actinomycetes</taxon>
        <taxon>Pseudonocardiales</taxon>
        <taxon>Pseudonocardiaceae</taxon>
        <taxon>Kutzneria</taxon>
    </lineage>
</organism>
<dbReference type="Pfam" id="PF13424">
    <property type="entry name" value="TPR_12"/>
    <property type="match status" value="2"/>
</dbReference>
<feature type="compositionally biased region" description="Basic and acidic residues" evidence="2">
    <location>
        <begin position="722"/>
        <end position="734"/>
    </location>
</feature>
<dbReference type="HOGENOM" id="CLU_004665_2_1_11"/>
<reference evidence="3 4" key="1">
    <citation type="journal article" date="2014" name="BMC Genomics">
        <title>Complete genome sequence of producer of the glycopeptide antibiotic Aculeximycin Kutzneria albida DSM 43870T, a representative of minor genus of Pseudonocardiaceae.</title>
        <authorList>
            <person name="Rebets Y."/>
            <person name="Tokovenko B."/>
            <person name="Lushchyk I."/>
            <person name="Ruckert C."/>
            <person name="Zaburannyi N."/>
            <person name="Bechthold A."/>
            <person name="Kalinowski J."/>
            <person name="Luzhetskyy A."/>
        </authorList>
    </citation>
    <scope>NUCLEOTIDE SEQUENCE [LARGE SCALE GENOMIC DNA]</scope>
    <source>
        <strain evidence="3">DSM 43870</strain>
    </source>
</reference>
<dbReference type="PANTHER" id="PTHR47691">
    <property type="entry name" value="REGULATOR-RELATED"/>
    <property type="match status" value="1"/>
</dbReference>
<feature type="repeat" description="TPR" evidence="1">
    <location>
        <begin position="526"/>
        <end position="559"/>
    </location>
</feature>
<dbReference type="InterPro" id="IPR027417">
    <property type="entry name" value="P-loop_NTPase"/>
</dbReference>
<gene>
    <name evidence="3" type="ORF">KALB_5294</name>
</gene>
<dbReference type="SUPFAM" id="SSF48452">
    <property type="entry name" value="TPR-like"/>
    <property type="match status" value="1"/>
</dbReference>
<sequence length="747" mass="81465">MLYVAYDGGETMTDANQHQAVDTGYDSENHQQSATTHNTVNADVATTVVQAGVITGGVHNHLPAPRPPRQLIAAPTGFVGRADQLATLDRALTGSSPRNGGQDGGATAVISAIGGIGKTWLALTWANRNLHRFPDGHLSVDLRGFSPGEPRHPADVLAEFLAALGVDRDHQPTDLDARIALYRTHTTGKRLLILLDNAATADQVEPLLPGGTSCTVLATSRHRLDALLTNRGAHPVRLDVLTDTEARTLLASAAGDAHDRADAERAITELIGLCKGFPLALGLIAARIRSDPDLLHDFVADLRDLGLDALDSDVPAASLPAVLSWSLRRLTDRQHTVFGLMGIAPGPDIGIPAVCSLAGLSEPQTRKALRDLEEASLLDRRPGGRYVMHDLVRDFATDTAHHDLPEDARAAGLRRVVDFYLYTADNAERLLDSREPIRLDPPEPNCLAQALPDYAAALAWLDTEQPNLLAAQHTAATHGWHQAVWNLAQSLTAFHHRRGSLHDLIAVWQAGLAAAEHLPAPSNCTTLAHRNLGDTYAAEGRHEEAIEHLHQALTLAKHHHDLTAQAHTHFTIAIAWERWGNERLALQHATHALSLFRTLDDPVWEAASLNAVGRYVARFGDYERAHALCQTALTLHRHHHDPAGEARALENLAYIHHHTSDHHQAISHYQQALTLFRDLGHTYGVAGTLNLLGEPHAALRQHERAQAVWREALELYRAQQRTEDAERIQQKLDDLDNPSGGDGLDDR</sequence>
<dbReference type="STRING" id="1449976.KALB_5294"/>
<dbReference type="PRINTS" id="PR00364">
    <property type="entry name" value="DISEASERSIST"/>
</dbReference>
<name>W5WDN7_9PSEU</name>
<dbReference type="InterPro" id="IPR019734">
    <property type="entry name" value="TPR_rpt"/>
</dbReference>
<evidence type="ECO:0000256" key="2">
    <source>
        <dbReference type="SAM" id="MobiDB-lite"/>
    </source>
</evidence>
<accession>W5WDN7</accession>
<dbReference type="PATRIC" id="fig|1449976.3.peg.5311"/>
<dbReference type="AlphaFoldDB" id="W5WDN7"/>
<dbReference type="SUPFAM" id="SSF52540">
    <property type="entry name" value="P-loop containing nucleoside triphosphate hydrolases"/>
    <property type="match status" value="1"/>
</dbReference>
<dbReference type="Gene3D" id="3.40.50.300">
    <property type="entry name" value="P-loop containing nucleotide triphosphate hydrolases"/>
    <property type="match status" value="1"/>
</dbReference>
<feature type="region of interest" description="Disordered" evidence="2">
    <location>
        <begin position="722"/>
        <end position="747"/>
    </location>
</feature>
<dbReference type="Pfam" id="PF13374">
    <property type="entry name" value="TPR_10"/>
    <property type="match status" value="1"/>
</dbReference>
<dbReference type="RefSeq" id="WP_236650017.1">
    <property type="nucleotide sequence ID" value="NZ_CP007155.1"/>
</dbReference>
<evidence type="ECO:0000256" key="1">
    <source>
        <dbReference type="PROSITE-ProRule" id="PRU00339"/>
    </source>
</evidence>
<dbReference type="Proteomes" id="UP000019225">
    <property type="component" value="Chromosome"/>
</dbReference>
<feature type="repeat" description="TPR" evidence="1">
    <location>
        <begin position="646"/>
        <end position="679"/>
    </location>
</feature>
<dbReference type="Gene3D" id="1.25.40.10">
    <property type="entry name" value="Tetratricopeptide repeat domain"/>
    <property type="match status" value="1"/>
</dbReference>
<dbReference type="SMART" id="SM00028">
    <property type="entry name" value="TPR"/>
    <property type="match status" value="6"/>
</dbReference>
<dbReference type="GO" id="GO:0043531">
    <property type="term" value="F:ADP binding"/>
    <property type="evidence" value="ECO:0007669"/>
    <property type="project" value="InterPro"/>
</dbReference>
<proteinExistence type="predicted"/>
<evidence type="ECO:0000313" key="4">
    <source>
        <dbReference type="Proteomes" id="UP000019225"/>
    </source>
</evidence>
<keyword evidence="1" id="KW-0802">TPR repeat</keyword>